<keyword evidence="3" id="KW-1185">Reference proteome</keyword>
<protein>
    <submittedName>
        <fullName evidence="2">Uncharacterized protein</fullName>
    </submittedName>
</protein>
<reference evidence="2" key="2">
    <citation type="submission" date="2023-01" db="EMBL/GenBank/DDBJ databases">
        <authorList>
            <person name="Sun Q."/>
            <person name="Evtushenko L."/>
        </authorList>
    </citation>
    <scope>NUCLEOTIDE SEQUENCE</scope>
    <source>
        <strain evidence="2">VKM Ac-1020</strain>
    </source>
</reference>
<organism evidence="2 3">
    <name type="scientific">Microbacterium barkeri</name>
    <dbReference type="NCBI Taxonomy" id="33917"/>
    <lineage>
        <taxon>Bacteria</taxon>
        <taxon>Bacillati</taxon>
        <taxon>Actinomycetota</taxon>
        <taxon>Actinomycetes</taxon>
        <taxon>Micrococcales</taxon>
        <taxon>Microbacteriaceae</taxon>
        <taxon>Microbacterium</taxon>
    </lineage>
</organism>
<reference evidence="2" key="1">
    <citation type="journal article" date="2014" name="Int. J. Syst. Evol. Microbiol.">
        <title>Complete genome sequence of Corynebacterium casei LMG S-19264T (=DSM 44701T), isolated from a smear-ripened cheese.</title>
        <authorList>
            <consortium name="US DOE Joint Genome Institute (JGI-PGF)"/>
            <person name="Walter F."/>
            <person name="Albersmeier A."/>
            <person name="Kalinowski J."/>
            <person name="Ruckert C."/>
        </authorList>
    </citation>
    <scope>NUCLEOTIDE SEQUENCE</scope>
    <source>
        <strain evidence="2">VKM Ac-1020</strain>
    </source>
</reference>
<sequence length="376" mass="42576">MALTHHLKNTQSPVRQFLYDSAPHFLLAGSRGHLGKDIAREFRFDELTARKLDLPIPEAVKDKRSHAGPIGTAFDYRVRMMLGGFAVGNTVALRGLEHFQLHTEGIRRGKHMARVLDEALLIADQAAQSGTDEDQDRLAIVLAWCESFYRAGIYAVVEGTLGKQLRKAKNGADLLALIDPLMLADLAALRTGAAEQVAEWNRAIDAGGRFEPNPVFAGSAMVGGADADWMIGDTLIDCKATERLTNPWIRDTLFQLLGYTLLDFEDALRIRWLGIWLPRRRAFQSWSLGEILERPADEALPDLRARFQQTLREWHEQMAAEAKARREAWAKWREEFEAEMQRREEEEAAKAEERRAKRREADRKRREAKKAEAPAG</sequence>
<evidence type="ECO:0000313" key="2">
    <source>
        <dbReference type="EMBL" id="GLJ62225.1"/>
    </source>
</evidence>
<evidence type="ECO:0000256" key="1">
    <source>
        <dbReference type="SAM" id="MobiDB-lite"/>
    </source>
</evidence>
<gene>
    <name evidence="2" type="ORF">GCM10017576_23550</name>
</gene>
<proteinExistence type="predicted"/>
<evidence type="ECO:0000313" key="3">
    <source>
        <dbReference type="Proteomes" id="UP001142462"/>
    </source>
</evidence>
<dbReference type="AlphaFoldDB" id="A0A9W6H522"/>
<comment type="caution">
    <text evidence="2">The sequence shown here is derived from an EMBL/GenBank/DDBJ whole genome shotgun (WGS) entry which is preliminary data.</text>
</comment>
<feature type="region of interest" description="Disordered" evidence="1">
    <location>
        <begin position="342"/>
        <end position="376"/>
    </location>
</feature>
<dbReference type="EMBL" id="BSEJ01000011">
    <property type="protein sequence ID" value="GLJ62225.1"/>
    <property type="molecule type" value="Genomic_DNA"/>
</dbReference>
<name>A0A9W6H522_9MICO</name>
<dbReference type="Proteomes" id="UP001142462">
    <property type="component" value="Unassembled WGS sequence"/>
</dbReference>
<accession>A0A9W6H522</accession>
<dbReference type="RefSeq" id="WP_271173915.1">
    <property type="nucleotide sequence ID" value="NZ_BSEJ01000011.1"/>
</dbReference>